<evidence type="ECO:0000256" key="3">
    <source>
        <dbReference type="ARBA" id="ARBA00022692"/>
    </source>
</evidence>
<organism evidence="13 14">
    <name type="scientific">Corallococcus coralloides</name>
    <name type="common">Myxococcus coralloides</name>
    <dbReference type="NCBI Taxonomy" id="184914"/>
    <lineage>
        <taxon>Bacteria</taxon>
        <taxon>Pseudomonadati</taxon>
        <taxon>Myxococcota</taxon>
        <taxon>Myxococcia</taxon>
        <taxon>Myxococcales</taxon>
        <taxon>Cystobacterineae</taxon>
        <taxon>Myxococcaceae</taxon>
        <taxon>Corallococcus</taxon>
    </lineage>
</organism>
<dbReference type="InterPro" id="IPR000644">
    <property type="entry name" value="CBS_dom"/>
</dbReference>
<feature type="transmembrane region" description="Helical" evidence="10">
    <location>
        <begin position="109"/>
        <end position="130"/>
    </location>
</feature>
<dbReference type="SUPFAM" id="SSF54631">
    <property type="entry name" value="CBS-domain pair"/>
    <property type="match status" value="1"/>
</dbReference>
<gene>
    <name evidence="13" type="primary">ytfL</name>
    <name evidence="13" type="ORF">EJ065_2493</name>
</gene>
<keyword evidence="2" id="KW-1003">Cell membrane</keyword>
<evidence type="ECO:0000259" key="11">
    <source>
        <dbReference type="PROSITE" id="PS51371"/>
    </source>
</evidence>
<comment type="subcellular location">
    <subcellularLocation>
        <location evidence="1">Cell membrane</location>
        <topology evidence="1">Multi-pass membrane protein</topology>
    </subcellularLocation>
</comment>
<dbReference type="PANTHER" id="PTHR43099">
    <property type="entry name" value="UPF0053 PROTEIN YRKA"/>
    <property type="match status" value="1"/>
</dbReference>
<feature type="domain" description="CBS" evidence="11">
    <location>
        <begin position="290"/>
        <end position="347"/>
    </location>
</feature>
<evidence type="ECO:0000256" key="10">
    <source>
        <dbReference type="SAM" id="Phobius"/>
    </source>
</evidence>
<evidence type="ECO:0000256" key="7">
    <source>
        <dbReference type="ARBA" id="ARBA00023136"/>
    </source>
</evidence>
<evidence type="ECO:0000256" key="2">
    <source>
        <dbReference type="ARBA" id="ARBA00022475"/>
    </source>
</evidence>
<dbReference type="AlphaFoldDB" id="A0A410RQ38"/>
<evidence type="ECO:0000256" key="9">
    <source>
        <dbReference type="PROSITE-ProRule" id="PRU01193"/>
    </source>
</evidence>
<evidence type="ECO:0000259" key="12">
    <source>
        <dbReference type="PROSITE" id="PS51846"/>
    </source>
</evidence>
<dbReference type="InterPro" id="IPR046342">
    <property type="entry name" value="CBS_dom_sf"/>
</dbReference>
<dbReference type="Gene3D" id="3.10.580.10">
    <property type="entry name" value="CBS-domain"/>
    <property type="match status" value="1"/>
</dbReference>
<dbReference type="Pfam" id="PF01595">
    <property type="entry name" value="CNNM"/>
    <property type="match status" value="1"/>
</dbReference>
<keyword evidence="4" id="KW-0677">Repeat</keyword>
<evidence type="ECO:0000256" key="5">
    <source>
        <dbReference type="ARBA" id="ARBA00022989"/>
    </source>
</evidence>
<dbReference type="Pfam" id="PF00571">
    <property type="entry name" value="CBS"/>
    <property type="match status" value="2"/>
</dbReference>
<feature type="domain" description="CNNM transmembrane" evidence="12">
    <location>
        <begin position="5"/>
        <end position="207"/>
    </location>
</feature>
<dbReference type="GO" id="GO:0050660">
    <property type="term" value="F:flavin adenine dinucleotide binding"/>
    <property type="evidence" value="ECO:0007669"/>
    <property type="project" value="InterPro"/>
</dbReference>
<feature type="transmembrane region" description="Helical" evidence="10">
    <location>
        <begin position="13"/>
        <end position="34"/>
    </location>
</feature>
<dbReference type="EMBL" id="CP034669">
    <property type="protein sequence ID" value="QAT84070.1"/>
    <property type="molecule type" value="Genomic_DNA"/>
</dbReference>
<evidence type="ECO:0000256" key="1">
    <source>
        <dbReference type="ARBA" id="ARBA00004651"/>
    </source>
</evidence>
<evidence type="ECO:0000313" key="13">
    <source>
        <dbReference type="EMBL" id="QAT84070.1"/>
    </source>
</evidence>
<feature type="domain" description="CBS" evidence="11">
    <location>
        <begin position="226"/>
        <end position="285"/>
    </location>
</feature>
<keyword evidence="5 9" id="KW-1133">Transmembrane helix</keyword>
<sequence>MGPAGRSAIVTELVIILLLVLANGVFAGAELGLLSVRKTRLKELLEQGSKSAKAVAALRDDPERLLATVQIGITVIGSTAAAFGGASIAQRLAGVLAGLGVPEATASQVAFAGVVALVSYLSLVLGELVPKSLALRFSEQYALTLGRPLKALSWVMRPLVWFLTASSNVVLKLFGDKTNFSESRLSPDELMQLVEEASKQGTLDPRAGEIASRAFELGDLTLGEVMVTREHIVALRRHASNEEIRQVLLEHGHSRMPVYEGTLDNVVGYIVAKDLLGVAWEGHLIVLEDVLRPPLFLVESMRAIAAMKELQRRRMQLAVVVDEHGGVVGLVTVEDLVEELVGDILSESETPEELVRREGPGVAVVQGEASLREVNRALGLELEESEDYSTVAGLCIALAGGAIPEKGTKLTMPDGTVLEVVEASPRRVREVRFHLPEQPVQPEA</sequence>
<name>A0A410RQ38_CORCK</name>
<dbReference type="InterPro" id="IPR002550">
    <property type="entry name" value="CNNM"/>
</dbReference>
<proteinExistence type="predicted"/>
<protein>
    <submittedName>
        <fullName evidence="13">CBS/transporter associated domain-containing protein</fullName>
    </submittedName>
</protein>
<dbReference type="InterPro" id="IPR016169">
    <property type="entry name" value="FAD-bd_PCMH_sub2"/>
</dbReference>
<reference evidence="13 14" key="1">
    <citation type="submission" date="2018-12" db="EMBL/GenBank/DDBJ databases">
        <title>Complete Genome Sequence of the Corallopyronin A producing Myxobacterium Corallococcus coralloides B035.</title>
        <authorList>
            <person name="Bouhired S.M."/>
            <person name="Rupp O."/>
            <person name="Blom J."/>
            <person name="Schaeberle T.F."/>
            <person name="Kehraus S."/>
            <person name="Schiefer A."/>
            <person name="Pfarr K."/>
            <person name="Goesmann A."/>
            <person name="Hoerauf A."/>
            <person name="Koenig G.M."/>
        </authorList>
    </citation>
    <scope>NUCLEOTIDE SEQUENCE [LARGE SCALE GENOMIC DNA]</scope>
    <source>
        <strain evidence="13 14">B035</strain>
    </source>
</reference>
<dbReference type="SUPFAM" id="SSF56176">
    <property type="entry name" value="FAD-binding/transporter-associated domain-like"/>
    <property type="match status" value="1"/>
</dbReference>
<dbReference type="CDD" id="cd04590">
    <property type="entry name" value="CBS_pair_CorC_HlyC_assoc"/>
    <property type="match status" value="1"/>
</dbReference>
<dbReference type="Proteomes" id="UP000288758">
    <property type="component" value="Chromosome"/>
</dbReference>
<dbReference type="Pfam" id="PF03471">
    <property type="entry name" value="CorC_HlyC"/>
    <property type="match status" value="1"/>
</dbReference>
<keyword evidence="6 8" id="KW-0129">CBS domain</keyword>
<evidence type="ECO:0000256" key="6">
    <source>
        <dbReference type="ARBA" id="ARBA00023122"/>
    </source>
</evidence>
<keyword evidence="7 9" id="KW-0472">Membrane</keyword>
<keyword evidence="3 9" id="KW-0812">Transmembrane</keyword>
<evidence type="ECO:0000256" key="8">
    <source>
        <dbReference type="PROSITE-ProRule" id="PRU00703"/>
    </source>
</evidence>
<dbReference type="PANTHER" id="PTHR43099:SF5">
    <property type="entry name" value="HLYC_CORC FAMILY TRANSPORTER"/>
    <property type="match status" value="1"/>
</dbReference>
<dbReference type="InterPro" id="IPR036318">
    <property type="entry name" value="FAD-bd_PCMH-like_sf"/>
</dbReference>
<dbReference type="InterPro" id="IPR051676">
    <property type="entry name" value="UPF0053_domain"/>
</dbReference>
<dbReference type="InterPro" id="IPR005170">
    <property type="entry name" value="Transptr-assoc_dom"/>
</dbReference>
<accession>A0A410RQ38</accession>
<feature type="transmembrane region" description="Helical" evidence="10">
    <location>
        <begin position="65"/>
        <end position="89"/>
    </location>
</feature>
<dbReference type="PROSITE" id="PS51371">
    <property type="entry name" value="CBS"/>
    <property type="match status" value="2"/>
</dbReference>
<dbReference type="Gene3D" id="3.30.465.10">
    <property type="match status" value="1"/>
</dbReference>
<evidence type="ECO:0000313" key="14">
    <source>
        <dbReference type="Proteomes" id="UP000288758"/>
    </source>
</evidence>
<dbReference type="InterPro" id="IPR044751">
    <property type="entry name" value="Ion_transp-like_CBS"/>
</dbReference>
<dbReference type="GO" id="GO:0005886">
    <property type="term" value="C:plasma membrane"/>
    <property type="evidence" value="ECO:0007669"/>
    <property type="project" value="UniProtKB-SubCell"/>
</dbReference>
<dbReference type="PROSITE" id="PS51846">
    <property type="entry name" value="CNNM"/>
    <property type="match status" value="1"/>
</dbReference>
<dbReference type="SMART" id="SM00116">
    <property type="entry name" value="CBS"/>
    <property type="match status" value="2"/>
</dbReference>
<evidence type="ECO:0000256" key="4">
    <source>
        <dbReference type="ARBA" id="ARBA00022737"/>
    </source>
</evidence>
<dbReference type="SMART" id="SM01091">
    <property type="entry name" value="CorC_HlyC"/>
    <property type="match status" value="1"/>
</dbReference>